<organism evidence="2 3">
    <name type="scientific">Paraglomus brasilianum</name>
    <dbReference type="NCBI Taxonomy" id="144538"/>
    <lineage>
        <taxon>Eukaryota</taxon>
        <taxon>Fungi</taxon>
        <taxon>Fungi incertae sedis</taxon>
        <taxon>Mucoromycota</taxon>
        <taxon>Glomeromycotina</taxon>
        <taxon>Glomeromycetes</taxon>
        <taxon>Paraglomerales</taxon>
        <taxon>Paraglomeraceae</taxon>
        <taxon>Paraglomus</taxon>
    </lineage>
</organism>
<proteinExistence type="predicted"/>
<feature type="compositionally biased region" description="Low complexity" evidence="1">
    <location>
        <begin position="96"/>
        <end position="116"/>
    </location>
</feature>
<keyword evidence="3" id="KW-1185">Reference proteome</keyword>
<dbReference type="EMBL" id="CAJVPI010000074">
    <property type="protein sequence ID" value="CAG8473609.1"/>
    <property type="molecule type" value="Genomic_DNA"/>
</dbReference>
<protein>
    <submittedName>
        <fullName evidence="2">1689_t:CDS:1</fullName>
    </submittedName>
</protein>
<name>A0A9N8W4Q9_9GLOM</name>
<accession>A0A9N8W4Q9</accession>
<dbReference type="OrthoDB" id="5778525at2759"/>
<evidence type="ECO:0000256" key="1">
    <source>
        <dbReference type="SAM" id="MobiDB-lite"/>
    </source>
</evidence>
<evidence type="ECO:0000313" key="3">
    <source>
        <dbReference type="Proteomes" id="UP000789739"/>
    </source>
</evidence>
<reference evidence="2" key="1">
    <citation type="submission" date="2021-06" db="EMBL/GenBank/DDBJ databases">
        <authorList>
            <person name="Kallberg Y."/>
            <person name="Tangrot J."/>
            <person name="Rosling A."/>
        </authorList>
    </citation>
    <scope>NUCLEOTIDE SEQUENCE</scope>
    <source>
        <strain evidence="2">BR232B</strain>
    </source>
</reference>
<dbReference type="AlphaFoldDB" id="A0A9N8W4Q9"/>
<gene>
    <name evidence="2" type="ORF">PBRASI_LOCUS1199</name>
</gene>
<comment type="caution">
    <text evidence="2">The sequence shown here is derived from an EMBL/GenBank/DDBJ whole genome shotgun (WGS) entry which is preliminary data.</text>
</comment>
<sequence>MPLSMRKVLLDINWDDTAFDNSDFSTGSSPLMPNEMDVEFEVCTHSVPTNEYGDFNNKYLFVDPQPAQTLFLFYLQQLFAEYLHICMPMETIAPHTSLSSHQPTVSSSTSLSPRTQNLVLSSPPKQKNNQLASSDPIPSIPAKRKSGDKGTHPVPSQKLYLQRYLSIDGDNRYGNSYKRDRRSSAADDKPTPSSSASSSHEVEPKREPHDSSNFDTTIDMKVDGKLISAKSSQKLYKELLTEEEKCANHIASEQKRCNTIRAGFKTYGYYTHAEERQQF</sequence>
<feature type="compositionally biased region" description="Basic and acidic residues" evidence="1">
    <location>
        <begin position="200"/>
        <end position="216"/>
    </location>
</feature>
<feature type="region of interest" description="Disordered" evidence="1">
    <location>
        <begin position="171"/>
        <end position="216"/>
    </location>
</feature>
<feature type="compositionally biased region" description="Polar residues" evidence="1">
    <location>
        <begin position="117"/>
        <end position="133"/>
    </location>
</feature>
<evidence type="ECO:0000313" key="2">
    <source>
        <dbReference type="EMBL" id="CAG8473609.1"/>
    </source>
</evidence>
<dbReference type="Proteomes" id="UP000789739">
    <property type="component" value="Unassembled WGS sequence"/>
</dbReference>
<feature type="region of interest" description="Disordered" evidence="1">
    <location>
        <begin position="96"/>
        <end position="157"/>
    </location>
</feature>